<dbReference type="InterPro" id="IPR014710">
    <property type="entry name" value="RmlC-like_jellyroll"/>
</dbReference>
<dbReference type="InterPro" id="IPR000595">
    <property type="entry name" value="cNMP-bd_dom"/>
</dbReference>
<protein>
    <submittedName>
        <fullName evidence="2">Crp/Fnr family transcriptional regulator</fullName>
    </submittedName>
</protein>
<comment type="caution">
    <text evidence="2">The sequence shown here is derived from an EMBL/GenBank/DDBJ whole genome shotgun (WGS) entry which is preliminary data.</text>
</comment>
<dbReference type="CDD" id="cd00038">
    <property type="entry name" value="CAP_ED"/>
    <property type="match status" value="1"/>
</dbReference>
<dbReference type="InterPro" id="IPR018490">
    <property type="entry name" value="cNMP-bd_dom_sf"/>
</dbReference>
<feature type="domain" description="Cyclic nucleotide-binding" evidence="1">
    <location>
        <begin position="31"/>
        <end position="115"/>
    </location>
</feature>
<dbReference type="EMBL" id="BAABJI010000004">
    <property type="protein sequence ID" value="GAA4931146.1"/>
    <property type="molecule type" value="Genomic_DNA"/>
</dbReference>
<accession>A0ABP9GFY9</accession>
<dbReference type="RefSeq" id="WP_345334304.1">
    <property type="nucleotide sequence ID" value="NZ_BAABJI010000004.1"/>
</dbReference>
<gene>
    <name evidence="2" type="ORF">GCM10023313_40070</name>
</gene>
<name>A0ABP9GFY9_9SPHI</name>
<dbReference type="Pfam" id="PF00027">
    <property type="entry name" value="cNMP_binding"/>
    <property type="match status" value="1"/>
</dbReference>
<evidence type="ECO:0000313" key="3">
    <source>
        <dbReference type="Proteomes" id="UP001501436"/>
    </source>
</evidence>
<proteinExistence type="predicted"/>
<dbReference type="Gene3D" id="2.60.120.10">
    <property type="entry name" value="Jelly Rolls"/>
    <property type="match status" value="1"/>
</dbReference>
<sequence>MFAGLLKHISKYVSLTAEEELIVAEYFKPETVNKKQYLLSEGENCSTQYFVTKGCLRMFFIKENGSEHIVQFGIDNWWLADYMSMDTRQPSGFYIQAVEKSELLSLSVANQEKLLELVPKLERYFMRVMQKGFGAFQMRIRYLFDMTSEEQYNLFVDRFPGFVQRVPQYMLASYLGVTPEFLSKVRGKRR</sequence>
<reference evidence="3" key="1">
    <citation type="journal article" date="2019" name="Int. J. Syst. Evol. Microbiol.">
        <title>The Global Catalogue of Microorganisms (GCM) 10K type strain sequencing project: providing services to taxonomists for standard genome sequencing and annotation.</title>
        <authorList>
            <consortium name="The Broad Institute Genomics Platform"/>
            <consortium name="The Broad Institute Genome Sequencing Center for Infectious Disease"/>
            <person name="Wu L."/>
            <person name="Ma J."/>
        </authorList>
    </citation>
    <scope>NUCLEOTIDE SEQUENCE [LARGE SCALE GENOMIC DNA]</scope>
    <source>
        <strain evidence="3">JCM 18283</strain>
    </source>
</reference>
<evidence type="ECO:0000313" key="2">
    <source>
        <dbReference type="EMBL" id="GAA4931146.1"/>
    </source>
</evidence>
<evidence type="ECO:0000259" key="1">
    <source>
        <dbReference type="Pfam" id="PF00027"/>
    </source>
</evidence>
<dbReference type="SUPFAM" id="SSF51206">
    <property type="entry name" value="cAMP-binding domain-like"/>
    <property type="match status" value="1"/>
</dbReference>
<keyword evidence="3" id="KW-1185">Reference proteome</keyword>
<dbReference type="Proteomes" id="UP001501436">
    <property type="component" value="Unassembled WGS sequence"/>
</dbReference>
<organism evidence="2 3">
    <name type="scientific">Mucilaginibacter defluvii</name>
    <dbReference type="NCBI Taxonomy" id="1196019"/>
    <lineage>
        <taxon>Bacteria</taxon>
        <taxon>Pseudomonadati</taxon>
        <taxon>Bacteroidota</taxon>
        <taxon>Sphingobacteriia</taxon>
        <taxon>Sphingobacteriales</taxon>
        <taxon>Sphingobacteriaceae</taxon>
        <taxon>Mucilaginibacter</taxon>
    </lineage>
</organism>